<gene>
    <name evidence="1" type="ORF">COMA1_40286</name>
</gene>
<organism evidence="1 2">
    <name type="scientific">Candidatus Nitrospira nitrosa</name>
    <dbReference type="NCBI Taxonomy" id="1742972"/>
    <lineage>
        <taxon>Bacteria</taxon>
        <taxon>Pseudomonadati</taxon>
        <taxon>Nitrospirota</taxon>
        <taxon>Nitrospiria</taxon>
        <taxon>Nitrospirales</taxon>
        <taxon>Nitrospiraceae</taxon>
        <taxon>Nitrospira</taxon>
    </lineage>
</organism>
<proteinExistence type="predicted"/>
<dbReference type="EMBL" id="CZQA01000010">
    <property type="protein sequence ID" value="CUS37844.1"/>
    <property type="molecule type" value="Genomic_DNA"/>
</dbReference>
<keyword evidence="2" id="KW-1185">Reference proteome</keyword>
<name>A0A0S4LPA4_9BACT</name>
<evidence type="ECO:0000313" key="1">
    <source>
        <dbReference type="EMBL" id="CUS37844.1"/>
    </source>
</evidence>
<dbReference type="STRING" id="1742972.COMA1_40286"/>
<reference evidence="1 2" key="1">
    <citation type="submission" date="2015-10" db="EMBL/GenBank/DDBJ databases">
        <authorList>
            <person name="Gilbert D.G."/>
        </authorList>
    </citation>
    <scope>NUCLEOTIDE SEQUENCE [LARGE SCALE GENOMIC DNA]</scope>
    <source>
        <strain evidence="1">COMA1</strain>
    </source>
</reference>
<sequence>MPGQAYSPLTDEALTRDSFSDMDVAVRRNKRWENEPWSFGVRGEFAYDQNQEGIQEQDIVFWYVGHFPHKVALGPIKRLALGPFLRVQR</sequence>
<accession>A0A0S4LPA4</accession>
<protein>
    <submittedName>
        <fullName evidence="1">Uncharacterized protein</fullName>
    </submittedName>
</protein>
<dbReference type="OrthoDB" id="9772590at2"/>
<evidence type="ECO:0000313" key="2">
    <source>
        <dbReference type="Proteomes" id="UP000199032"/>
    </source>
</evidence>
<dbReference type="Proteomes" id="UP000199032">
    <property type="component" value="Unassembled WGS sequence"/>
</dbReference>
<dbReference type="RefSeq" id="WP_090750339.1">
    <property type="nucleotide sequence ID" value="NZ_CZQA01000010.1"/>
</dbReference>
<dbReference type="AlphaFoldDB" id="A0A0S4LPA4"/>